<dbReference type="AlphaFoldDB" id="A0A369W6N1"/>
<name>A0A369W6N1_9HYPH</name>
<dbReference type="Gene3D" id="1.25.40.10">
    <property type="entry name" value="Tetratricopeptide repeat domain"/>
    <property type="match status" value="1"/>
</dbReference>
<dbReference type="OrthoDB" id="5295703at2"/>
<evidence type="ECO:0000259" key="3">
    <source>
        <dbReference type="Pfam" id="PF01471"/>
    </source>
</evidence>
<feature type="region of interest" description="Disordered" evidence="2">
    <location>
        <begin position="731"/>
        <end position="755"/>
    </location>
</feature>
<accession>A0A369W6N1</accession>
<proteinExistence type="predicted"/>
<evidence type="ECO:0000313" key="4">
    <source>
        <dbReference type="EMBL" id="RDE08912.1"/>
    </source>
</evidence>
<dbReference type="Proteomes" id="UP000253759">
    <property type="component" value="Unassembled WGS sequence"/>
</dbReference>
<comment type="caution">
    <text evidence="4">The sequence shown here is derived from an EMBL/GenBank/DDBJ whole genome shotgun (WGS) entry which is preliminary data.</text>
</comment>
<dbReference type="SUPFAM" id="SSF81901">
    <property type="entry name" value="HCP-like"/>
    <property type="match status" value="1"/>
</dbReference>
<dbReference type="EMBL" id="QQNH01000010">
    <property type="protein sequence ID" value="RDE08912.1"/>
    <property type="molecule type" value="Genomic_DNA"/>
</dbReference>
<evidence type="ECO:0000256" key="2">
    <source>
        <dbReference type="SAM" id="MobiDB-lite"/>
    </source>
</evidence>
<dbReference type="SMART" id="SM00671">
    <property type="entry name" value="SEL1"/>
    <property type="match status" value="4"/>
</dbReference>
<sequence length="1117" mass="118432">MARTHPEHAWPEQHTVASRSDGAQWESLRNELVALLDQVEDHVALAAVPAEPVPAPAPAVPKPAPRPNRHNEALKSVRQAVTRLADRSEDERPAMRENVVDAINQIRARQGAAAAQPAPEAGPTRPTLEAVRPAAPSETQGLAQSLDRLGERIGRFESDVVARFESLDNRADISNQIGQLSDVIEMLATAVGETGHIHRIEAQIGNLAQLLAEDRAAGADATGHRIDQLATAVERLVDHQSDTTAQVAAQIMDQTVHAQERQAQSMELIERSVRSIYDRIDALEAARAEPAYVERLSQDMAALTEAVAARREPESLLDKIDALSARIEMAEAPNRAEADILAESVAALRGVIAETVAPRFDALEARIDTMPAPAESTDAAAIETQLRAISRRVEETSAQLRALAAQPQPAPIAEDFDTLARRIAEEANALAAQPADNPDGIGKADLEALESRLATLFAHTVADPGETQSHFEGVKSSIAQVDNRIARLEAMLNGRDKPAQPAQPAVSDAIPVPRRRKAPDDAMPQDPATGSARPAPAPQAPLAAPPLETVEEMVDTFIAAEAAASETGPGFAIDPETVERPAKPQSSLAAGRRDNPFEPPFRAPADDTAASPSVSNASRLSFIEAARRSARQPEIEESEPKSLIGRALARFQKSEAQPEEAADAPYPDAAVPDIETGPAPDDADYEDEDDRPGFLARNRRALLLGTALVVAIALAVPLLLDRGAPAPQQSASVIQPAAAAPEAPQSAADEELAAEPAPEMDAAALDALPAILPADVLTSAVRVIEQQPSLSAARVDASTLSGTPMLDPVQTASIAAPATSLTAPQPMTAAALPAISAPEGLEPAGLRTAAESGDRFAQFEVGAILTEGTIIEQDFTQAAAWYERSAAQGFVPAQYRLGSLYENGRGVDRDLEMARLWYQRAAEAGNRMSMHNLASLYAGGELETQDFAAAAHWFEEAAARGLTDSQFNLGMLHARGLGVEQDFEQSYVWFSLAARAGDQDAAAARDDVARSLDSATVVALDDEVTGWTPAEFDLAANFAPIGTWDQAFDPGPEITNSDVIVQVQVLLGKLGYDIGTPDGIVGPKTREAIAGFETATGMSESRAINPRLLAVLGSQPV</sequence>
<feature type="compositionally biased region" description="Basic and acidic residues" evidence="2">
    <location>
        <begin position="1"/>
        <end position="11"/>
    </location>
</feature>
<feature type="region of interest" description="Disordered" evidence="2">
    <location>
        <begin position="653"/>
        <end position="691"/>
    </location>
</feature>
<protein>
    <recommendedName>
        <fullName evidence="3">Peptidoglycan binding-like domain-containing protein</fullName>
    </recommendedName>
</protein>
<dbReference type="InterPro" id="IPR036365">
    <property type="entry name" value="PGBD-like_sf"/>
</dbReference>
<feature type="region of interest" description="Disordered" evidence="2">
    <location>
        <begin position="1"/>
        <end position="23"/>
    </location>
</feature>
<dbReference type="InterPro" id="IPR036366">
    <property type="entry name" value="PGBDSf"/>
</dbReference>
<feature type="coiled-coil region" evidence="1">
    <location>
        <begin position="379"/>
        <end position="406"/>
    </location>
</feature>
<keyword evidence="1" id="KW-0175">Coiled coil</keyword>
<dbReference type="SUPFAM" id="SSF47090">
    <property type="entry name" value="PGBD-like"/>
    <property type="match status" value="1"/>
</dbReference>
<dbReference type="PANTHER" id="PTHR11102">
    <property type="entry name" value="SEL-1-LIKE PROTEIN"/>
    <property type="match status" value="1"/>
</dbReference>
<gene>
    <name evidence="4" type="ORF">DVH29_09170</name>
</gene>
<feature type="compositionally biased region" description="Low complexity" evidence="2">
    <location>
        <begin position="731"/>
        <end position="747"/>
    </location>
</feature>
<evidence type="ECO:0000313" key="5">
    <source>
        <dbReference type="Proteomes" id="UP000253759"/>
    </source>
</evidence>
<organism evidence="4 5">
    <name type="scientific">Pelagibacterium lacus</name>
    <dbReference type="NCBI Taxonomy" id="2282655"/>
    <lineage>
        <taxon>Bacteria</taxon>
        <taxon>Pseudomonadati</taxon>
        <taxon>Pseudomonadota</taxon>
        <taxon>Alphaproteobacteria</taxon>
        <taxon>Hyphomicrobiales</taxon>
        <taxon>Devosiaceae</taxon>
        <taxon>Pelagibacterium</taxon>
    </lineage>
</organism>
<evidence type="ECO:0000256" key="1">
    <source>
        <dbReference type="SAM" id="Coils"/>
    </source>
</evidence>
<keyword evidence="5" id="KW-1185">Reference proteome</keyword>
<dbReference type="InterPro" id="IPR002477">
    <property type="entry name" value="Peptidoglycan-bd-like"/>
</dbReference>
<feature type="region of interest" description="Disordered" evidence="2">
    <location>
        <begin position="50"/>
        <end position="75"/>
    </location>
</feature>
<feature type="compositionally biased region" description="Low complexity" evidence="2">
    <location>
        <begin position="663"/>
        <end position="673"/>
    </location>
</feature>
<dbReference type="PANTHER" id="PTHR11102:SF160">
    <property type="entry name" value="ERAD-ASSOCIATED E3 UBIQUITIN-PROTEIN LIGASE COMPONENT HRD3"/>
    <property type="match status" value="1"/>
</dbReference>
<feature type="region of interest" description="Disordered" evidence="2">
    <location>
        <begin position="108"/>
        <end position="139"/>
    </location>
</feature>
<dbReference type="InterPro" id="IPR011990">
    <property type="entry name" value="TPR-like_helical_dom_sf"/>
</dbReference>
<feature type="region of interest" description="Disordered" evidence="2">
    <location>
        <begin position="494"/>
        <end position="542"/>
    </location>
</feature>
<reference evidence="5" key="1">
    <citation type="submission" date="2018-07" db="EMBL/GenBank/DDBJ databases">
        <authorList>
            <person name="Liu B.-T."/>
            <person name="Du Z."/>
        </authorList>
    </citation>
    <scope>NUCLEOTIDE SEQUENCE [LARGE SCALE GENOMIC DNA]</scope>
    <source>
        <strain evidence="5">XYN52</strain>
    </source>
</reference>
<feature type="region of interest" description="Disordered" evidence="2">
    <location>
        <begin position="566"/>
        <end position="616"/>
    </location>
</feature>
<dbReference type="Gene3D" id="1.10.101.10">
    <property type="entry name" value="PGBD-like superfamily/PGBD"/>
    <property type="match status" value="1"/>
</dbReference>
<dbReference type="Pfam" id="PF08238">
    <property type="entry name" value="Sel1"/>
    <property type="match status" value="4"/>
</dbReference>
<dbReference type="RefSeq" id="WP_114645879.1">
    <property type="nucleotide sequence ID" value="NZ_QQNH01000010.1"/>
</dbReference>
<feature type="compositionally biased region" description="Pro residues" evidence="2">
    <location>
        <begin position="51"/>
        <end position="66"/>
    </location>
</feature>
<dbReference type="InterPro" id="IPR006597">
    <property type="entry name" value="Sel1-like"/>
</dbReference>
<feature type="compositionally biased region" description="Acidic residues" evidence="2">
    <location>
        <begin position="681"/>
        <end position="690"/>
    </location>
</feature>
<feature type="compositionally biased region" description="Low complexity" evidence="2">
    <location>
        <begin position="108"/>
        <end position="122"/>
    </location>
</feature>
<dbReference type="InterPro" id="IPR050767">
    <property type="entry name" value="Sel1_AlgK"/>
</dbReference>
<feature type="domain" description="Peptidoglycan binding-like" evidence="3">
    <location>
        <begin position="1060"/>
        <end position="1100"/>
    </location>
</feature>
<dbReference type="Pfam" id="PF01471">
    <property type="entry name" value="PG_binding_1"/>
    <property type="match status" value="1"/>
</dbReference>